<keyword evidence="1" id="KW-0812">Transmembrane</keyword>
<dbReference type="EMBL" id="JAPTMU010000014">
    <property type="protein sequence ID" value="KAJ4932412.1"/>
    <property type="molecule type" value="Genomic_DNA"/>
</dbReference>
<keyword evidence="1" id="KW-1133">Transmembrane helix</keyword>
<dbReference type="PANTHER" id="PTHR38706">
    <property type="entry name" value="SI:CH211-198C19.1-RELATED"/>
    <property type="match status" value="1"/>
</dbReference>
<dbReference type="PANTHER" id="PTHR38706:SF2">
    <property type="match status" value="1"/>
</dbReference>
<keyword evidence="2" id="KW-0732">Signal</keyword>
<accession>A0AAD6FG01</accession>
<keyword evidence="4" id="KW-1185">Reference proteome</keyword>
<evidence type="ECO:0000256" key="1">
    <source>
        <dbReference type="SAM" id="Phobius"/>
    </source>
</evidence>
<evidence type="ECO:0000256" key="2">
    <source>
        <dbReference type="SAM" id="SignalP"/>
    </source>
</evidence>
<evidence type="ECO:0000313" key="3">
    <source>
        <dbReference type="EMBL" id="KAJ4932412.1"/>
    </source>
</evidence>
<keyword evidence="1" id="KW-0472">Membrane</keyword>
<reference evidence="3" key="1">
    <citation type="submission" date="2022-11" db="EMBL/GenBank/DDBJ databases">
        <title>Chromosome-level genome of Pogonophryne albipinna.</title>
        <authorList>
            <person name="Jo E."/>
        </authorList>
    </citation>
    <scope>NUCLEOTIDE SEQUENCE</scope>
    <source>
        <strain evidence="3">SGF0006</strain>
        <tissue evidence="3">Muscle</tissue>
    </source>
</reference>
<feature type="signal peptide" evidence="2">
    <location>
        <begin position="1"/>
        <end position="24"/>
    </location>
</feature>
<comment type="caution">
    <text evidence="3">The sequence shown here is derived from an EMBL/GenBank/DDBJ whole genome shotgun (WGS) entry which is preliminary data.</text>
</comment>
<protein>
    <submittedName>
        <fullName evidence="3">Uncharacterized protein</fullName>
    </submittedName>
</protein>
<gene>
    <name evidence="3" type="ORF">JOQ06_010835</name>
</gene>
<proteinExistence type="predicted"/>
<dbReference type="Proteomes" id="UP001219934">
    <property type="component" value="Unassembled WGS sequence"/>
</dbReference>
<dbReference type="AlphaFoldDB" id="A0AAD6FG01"/>
<sequence>MMKMSGRITWCCVALLLALTSVSAVQKELDSIDDLKQINFRQSVPKHSLLLLHWFANKIDIDNNDIIRLAFDPNSGDYGSHHYGNFEGLLDPLPRGNQHRYYTIGNLYREAPIQLPPYVVHPRRQYVGENRDRIIARVRDPNIEGRVHRRIDRVFITQHYDTNENQGTPYDPDHTYRITINLLRQIREFAVGQNQQQLMHLRNRFGSSADDFDIVNTWGELACLGLLLYIVFQEKPSSNQQNNRPENRRNPWNGINSYIPRIFPNFGDVVVNFNDDEDHEASRTTGNLISVPRINVRRMMKISGGVTWCCVALLLALTSVSAVQRELNSISDLKKINFGQSVPKHSLLLLHWFANTVTIDDNNVISLTFDPNSRAYGSHHYGNFEGLLDTLPRGSDYRYYTIGSLNQDQSMQLPPYVVRPSRQYEGENRDRIIVRVREQKTGWQVFRRIDQVYITQHIPNHAEYDPAHTYRITTNLLREIREFSVGPNQQPLSYLRNRFGSSADDFDIETAWGQLACLGLLLYIVLGERHPFTPQSNYTPQFRQQSAYRPDNRQTSWCAAFVKCFMFVVVLLICLFIFAISAARR</sequence>
<evidence type="ECO:0000313" key="4">
    <source>
        <dbReference type="Proteomes" id="UP001219934"/>
    </source>
</evidence>
<feature type="transmembrane region" description="Helical" evidence="1">
    <location>
        <begin position="560"/>
        <end position="583"/>
    </location>
</feature>
<organism evidence="3 4">
    <name type="scientific">Pogonophryne albipinna</name>
    <dbReference type="NCBI Taxonomy" id="1090488"/>
    <lineage>
        <taxon>Eukaryota</taxon>
        <taxon>Metazoa</taxon>
        <taxon>Chordata</taxon>
        <taxon>Craniata</taxon>
        <taxon>Vertebrata</taxon>
        <taxon>Euteleostomi</taxon>
        <taxon>Actinopterygii</taxon>
        <taxon>Neopterygii</taxon>
        <taxon>Teleostei</taxon>
        <taxon>Neoteleostei</taxon>
        <taxon>Acanthomorphata</taxon>
        <taxon>Eupercaria</taxon>
        <taxon>Perciformes</taxon>
        <taxon>Notothenioidei</taxon>
        <taxon>Pogonophryne</taxon>
    </lineage>
</organism>
<name>A0AAD6FG01_9TELE</name>
<feature type="chain" id="PRO_5042242271" evidence="2">
    <location>
        <begin position="25"/>
        <end position="585"/>
    </location>
</feature>